<dbReference type="EMBL" id="BK015941">
    <property type="protein sequence ID" value="DAF86195.1"/>
    <property type="molecule type" value="Genomic_DNA"/>
</dbReference>
<accession>A0A8S5TVG4</accession>
<sequence length="110" mass="13025">MAVKLAERRSGLDKYLRSIVKRRCGSENVYYQPPANLRMKYPCICYERSKIRSRDADDRVYWQTFHYTVTVIDTKPDSEMTAAMGELAKASHDRQFISDNLYHDVFSVWY</sequence>
<evidence type="ECO:0000313" key="1">
    <source>
        <dbReference type="EMBL" id="DAF86195.1"/>
    </source>
</evidence>
<reference evidence="1" key="1">
    <citation type="journal article" date="2021" name="Proc. Natl. Acad. Sci. U.S.A.">
        <title>A Catalog of Tens of Thousands of Viruses from Human Metagenomes Reveals Hidden Associations with Chronic Diseases.</title>
        <authorList>
            <person name="Tisza M.J."/>
            <person name="Buck C.B."/>
        </authorList>
    </citation>
    <scope>NUCLEOTIDE SEQUENCE</scope>
    <source>
        <strain evidence="1">Ctx254</strain>
    </source>
</reference>
<protein>
    <submittedName>
        <fullName evidence="1">Tail completion protein</fullName>
    </submittedName>
</protein>
<name>A0A8S5TVG4_9CAUD</name>
<proteinExistence type="predicted"/>
<organism evidence="1">
    <name type="scientific">Siphoviridae sp. ctx254</name>
    <dbReference type="NCBI Taxonomy" id="2825737"/>
    <lineage>
        <taxon>Viruses</taxon>
        <taxon>Duplodnaviria</taxon>
        <taxon>Heunggongvirae</taxon>
        <taxon>Uroviricota</taxon>
        <taxon>Caudoviricetes</taxon>
    </lineage>
</organism>